<dbReference type="EMBL" id="KN833765">
    <property type="protein sequence ID" value="KIK20385.1"/>
    <property type="molecule type" value="Genomic_DNA"/>
</dbReference>
<dbReference type="AlphaFoldDB" id="A0A0C9Y6U3"/>
<protein>
    <submittedName>
        <fullName evidence="3">Unplaced genomic scaffold scaffold_81, whole genome shotgun sequence</fullName>
    </submittedName>
</protein>
<proteinExistence type="predicted"/>
<dbReference type="PANTHER" id="PTHR31594:SF14">
    <property type="entry name" value="FIBRONECTIN TYPE-III DOMAIN-CONTAINING PROTEIN"/>
    <property type="match status" value="1"/>
</dbReference>
<dbReference type="Pfam" id="PF24674">
    <property type="entry name" value="MACPF_SNTX"/>
    <property type="match status" value="1"/>
</dbReference>
<dbReference type="HOGENOM" id="CLU_021532_0_0_1"/>
<name>A0A0C9Y6U3_9AGAM</name>
<reference evidence="3 4" key="1">
    <citation type="submission" date="2014-04" db="EMBL/GenBank/DDBJ databases">
        <authorList>
            <consortium name="DOE Joint Genome Institute"/>
            <person name="Kuo A."/>
            <person name="Kohler A."/>
            <person name="Costa M.D."/>
            <person name="Nagy L.G."/>
            <person name="Floudas D."/>
            <person name="Copeland A."/>
            <person name="Barry K.W."/>
            <person name="Cichocki N."/>
            <person name="Veneault-Fourrey C."/>
            <person name="LaButti K."/>
            <person name="Lindquist E.A."/>
            <person name="Lipzen A."/>
            <person name="Lundell T."/>
            <person name="Morin E."/>
            <person name="Murat C."/>
            <person name="Sun H."/>
            <person name="Tunlid A."/>
            <person name="Henrissat B."/>
            <person name="Grigoriev I.V."/>
            <person name="Hibbett D.S."/>
            <person name="Martin F."/>
            <person name="Nordberg H.P."/>
            <person name="Cantor M.N."/>
            <person name="Hua S.X."/>
        </authorList>
    </citation>
    <scope>NUCLEOTIDE SEQUENCE [LARGE SCALE GENOMIC DNA]</scope>
    <source>
        <strain evidence="3 4">441</strain>
    </source>
</reference>
<feature type="region of interest" description="Disordered" evidence="1">
    <location>
        <begin position="333"/>
        <end position="356"/>
    </location>
</feature>
<evidence type="ECO:0000313" key="3">
    <source>
        <dbReference type="EMBL" id="KIK20385.1"/>
    </source>
</evidence>
<dbReference type="Proteomes" id="UP000054018">
    <property type="component" value="Unassembled WGS sequence"/>
</dbReference>
<evidence type="ECO:0000259" key="2">
    <source>
        <dbReference type="Pfam" id="PF24674"/>
    </source>
</evidence>
<organism evidence="3 4">
    <name type="scientific">Pisolithus microcarpus 441</name>
    <dbReference type="NCBI Taxonomy" id="765257"/>
    <lineage>
        <taxon>Eukaryota</taxon>
        <taxon>Fungi</taxon>
        <taxon>Dikarya</taxon>
        <taxon>Basidiomycota</taxon>
        <taxon>Agaricomycotina</taxon>
        <taxon>Agaricomycetes</taxon>
        <taxon>Agaricomycetidae</taxon>
        <taxon>Boletales</taxon>
        <taxon>Sclerodermatineae</taxon>
        <taxon>Pisolithaceae</taxon>
        <taxon>Pisolithus</taxon>
    </lineage>
</organism>
<evidence type="ECO:0000313" key="4">
    <source>
        <dbReference type="Proteomes" id="UP000054018"/>
    </source>
</evidence>
<dbReference type="OrthoDB" id="8954335at2759"/>
<reference evidence="4" key="2">
    <citation type="submission" date="2015-01" db="EMBL/GenBank/DDBJ databases">
        <title>Evolutionary Origins and Diversification of the Mycorrhizal Mutualists.</title>
        <authorList>
            <consortium name="DOE Joint Genome Institute"/>
            <consortium name="Mycorrhizal Genomics Consortium"/>
            <person name="Kohler A."/>
            <person name="Kuo A."/>
            <person name="Nagy L.G."/>
            <person name="Floudas D."/>
            <person name="Copeland A."/>
            <person name="Barry K.W."/>
            <person name="Cichocki N."/>
            <person name="Veneault-Fourrey C."/>
            <person name="LaButti K."/>
            <person name="Lindquist E.A."/>
            <person name="Lipzen A."/>
            <person name="Lundell T."/>
            <person name="Morin E."/>
            <person name="Murat C."/>
            <person name="Riley R."/>
            <person name="Ohm R."/>
            <person name="Sun H."/>
            <person name="Tunlid A."/>
            <person name="Henrissat B."/>
            <person name="Grigoriev I.V."/>
            <person name="Hibbett D.S."/>
            <person name="Martin F."/>
        </authorList>
    </citation>
    <scope>NUCLEOTIDE SEQUENCE [LARGE SCALE GENOMIC DNA]</scope>
    <source>
        <strain evidence="4">441</strain>
    </source>
</reference>
<sequence>MSTKISVIPLNHSDLTLSLSDLLKKKINLLDIQAKLSLEILGGLVKVEGSASYLNNAKNNTQARSWTLALKVRTGERRLLFAEDAMSTNVLEMVKKGYIADNRATHFVSSIVYGGSLIINMTERTTGVTSEESIEGKLALELDQLKGAISLKAGAEAKIEAQFEGVNSKFDLVVHGDVELESAPVKATDVLDVIPRAATLLLGDLGNSAPKGVPISVTLQPIPKTILKDVQVVISVYRINQSLINKALETFSQLEDARNRFRVLVDRTGVYENFIPKLAQRVLRSSRAFSKFYVDLLLKLSQFLRDMMTTGKSDIDMSFPDHSDLVAREDQGWPAGAASGEGSEEQLTDSAPKDVREGQLTGFERKVNRSSCIPPSKDQSVLYQARSLLRAPTTILHHILARDSRRAQDSSRADGQAIHDDDGQISFEARINS</sequence>
<gene>
    <name evidence="3" type="ORF">PISMIDRAFT_594630</name>
</gene>
<dbReference type="InterPro" id="IPR052090">
    <property type="entry name" value="Cytolytic_pore-forming_toxin"/>
</dbReference>
<keyword evidence="4" id="KW-1185">Reference proteome</keyword>
<dbReference type="PANTHER" id="PTHR31594">
    <property type="entry name" value="AIG1-TYPE G DOMAIN-CONTAINING PROTEIN"/>
    <property type="match status" value="1"/>
</dbReference>
<evidence type="ECO:0000256" key="1">
    <source>
        <dbReference type="SAM" id="MobiDB-lite"/>
    </source>
</evidence>
<dbReference type="InterPro" id="IPR056072">
    <property type="entry name" value="SNTX_MACPF/CDC-like_dom"/>
</dbReference>
<dbReference type="STRING" id="765257.A0A0C9Y6U3"/>
<feature type="domain" description="SNTX MACPF/CDC-like" evidence="2">
    <location>
        <begin position="19"/>
        <end position="187"/>
    </location>
</feature>
<accession>A0A0C9Y6U3</accession>